<dbReference type="EMBL" id="MFMS01000004">
    <property type="protein sequence ID" value="OGG85869.1"/>
    <property type="molecule type" value="Genomic_DNA"/>
</dbReference>
<gene>
    <name evidence="3" type="ORF">A2392_00435</name>
</gene>
<dbReference type="AlphaFoldDB" id="A0A1F6FJ30"/>
<feature type="compositionally biased region" description="Low complexity" evidence="1">
    <location>
        <begin position="215"/>
        <end position="227"/>
    </location>
</feature>
<keyword evidence="2" id="KW-0812">Transmembrane</keyword>
<evidence type="ECO:0000256" key="2">
    <source>
        <dbReference type="SAM" id="Phobius"/>
    </source>
</evidence>
<reference evidence="3 4" key="1">
    <citation type="journal article" date="2016" name="Nat. Commun.">
        <title>Thousands of microbial genomes shed light on interconnected biogeochemical processes in an aquifer system.</title>
        <authorList>
            <person name="Anantharaman K."/>
            <person name="Brown C.T."/>
            <person name="Hug L.A."/>
            <person name="Sharon I."/>
            <person name="Castelle C.J."/>
            <person name="Probst A.J."/>
            <person name="Thomas B.C."/>
            <person name="Singh A."/>
            <person name="Wilkins M.J."/>
            <person name="Karaoz U."/>
            <person name="Brodie E.L."/>
            <person name="Williams K.H."/>
            <person name="Hubbard S.S."/>
            <person name="Banfield J.F."/>
        </authorList>
    </citation>
    <scope>NUCLEOTIDE SEQUENCE [LARGE SCALE GENOMIC DNA]</scope>
</reference>
<comment type="caution">
    <text evidence="3">The sequence shown here is derived from an EMBL/GenBank/DDBJ whole genome shotgun (WGS) entry which is preliminary data.</text>
</comment>
<keyword evidence="2" id="KW-1133">Transmembrane helix</keyword>
<name>A0A1F6FJ30_9BACT</name>
<dbReference type="Proteomes" id="UP000177395">
    <property type="component" value="Unassembled WGS sequence"/>
</dbReference>
<keyword evidence="2" id="KW-0472">Membrane</keyword>
<feature type="transmembrane region" description="Helical" evidence="2">
    <location>
        <begin position="27"/>
        <end position="52"/>
    </location>
</feature>
<evidence type="ECO:0000256" key="1">
    <source>
        <dbReference type="SAM" id="MobiDB-lite"/>
    </source>
</evidence>
<accession>A0A1F6FJ30</accession>
<feature type="region of interest" description="Disordered" evidence="1">
    <location>
        <begin position="215"/>
        <end position="239"/>
    </location>
</feature>
<feature type="compositionally biased region" description="Polar residues" evidence="1">
    <location>
        <begin position="229"/>
        <end position="239"/>
    </location>
</feature>
<evidence type="ECO:0000313" key="3">
    <source>
        <dbReference type="EMBL" id="OGG85869.1"/>
    </source>
</evidence>
<evidence type="ECO:0000313" key="4">
    <source>
        <dbReference type="Proteomes" id="UP000177395"/>
    </source>
</evidence>
<sequence>MEGQGSSFIPKNSARVSNVRTRGPHRIYVLSYVSYVVFFGTLFAVAGVFLYASSVNRSVTSIKDQLVTEQSRFSTSDIEMVKLLDLRLKNTEKLVNESAAPSKIFADLESVVADNISFSAMKYKYLPNGQYELALTGRAGDLNEVLWQKDLLKNAGILKDATVSKYDYSVQGESGGALVSGNTTLTFIITDTKPASMIPYTADVVETEASSTVVEEASVVEGEPGVSGDSATTTVESET</sequence>
<organism evidence="3 4">
    <name type="scientific">Candidatus Kaiserbacteria bacterium RIFOXYB1_FULL_46_14</name>
    <dbReference type="NCBI Taxonomy" id="1798531"/>
    <lineage>
        <taxon>Bacteria</taxon>
        <taxon>Candidatus Kaiseribacteriota</taxon>
    </lineage>
</organism>
<evidence type="ECO:0008006" key="5">
    <source>
        <dbReference type="Google" id="ProtNLM"/>
    </source>
</evidence>
<dbReference type="STRING" id="1798531.A2392_00435"/>
<proteinExistence type="predicted"/>
<protein>
    <recommendedName>
        <fullName evidence="5">Fimbrial assembly protein</fullName>
    </recommendedName>
</protein>